<feature type="compositionally biased region" description="Basic and acidic residues" evidence="1">
    <location>
        <begin position="31"/>
        <end position="50"/>
    </location>
</feature>
<reference evidence="2" key="1">
    <citation type="journal article" date="2011" name="Chem. Biol.">
        <title>Identification and characterization of the lysobactin biosynthetic gene cluster reveals mechanistic insights into an unusual termination module architecture.</title>
        <authorList>
            <person name="Hou J."/>
            <person name="Robbel L."/>
            <person name="Marahiel M.A."/>
        </authorList>
    </citation>
    <scope>NUCLEOTIDE SEQUENCE</scope>
    <source>
        <strain evidence="2">ATCC 53042</strain>
    </source>
</reference>
<proteinExistence type="predicted"/>
<protein>
    <submittedName>
        <fullName evidence="2">Uncharacterized protein</fullName>
    </submittedName>
</protein>
<dbReference type="AlphaFoldDB" id="F8TUH4"/>
<name>F8TUH4_9GAMM</name>
<feature type="region of interest" description="Disordered" evidence="1">
    <location>
        <begin position="18"/>
        <end position="50"/>
    </location>
</feature>
<accession>F8TUH4</accession>
<dbReference type="EMBL" id="JF412274">
    <property type="protein sequence ID" value="AEH59086.1"/>
    <property type="molecule type" value="Genomic_DNA"/>
</dbReference>
<organism evidence="2">
    <name type="scientific">Lysobacter sp. ATCC 53042</name>
    <dbReference type="NCBI Taxonomy" id="324869"/>
    <lineage>
        <taxon>Bacteria</taxon>
        <taxon>Pseudomonadati</taxon>
        <taxon>Pseudomonadota</taxon>
        <taxon>Gammaproteobacteria</taxon>
        <taxon>Lysobacterales</taxon>
        <taxon>Lysobacteraceae</taxon>
        <taxon>Lysobacter</taxon>
    </lineage>
</organism>
<evidence type="ECO:0000256" key="1">
    <source>
        <dbReference type="SAM" id="MobiDB-lite"/>
    </source>
</evidence>
<feature type="compositionally biased region" description="Basic residues" evidence="1">
    <location>
        <begin position="18"/>
        <end position="30"/>
    </location>
</feature>
<sequence length="50" mass="5669">MPQRVMLSCAAAMMAGGRRVRRRAGRRAARRAGDRASIRTDNRSDRHIFV</sequence>
<evidence type="ECO:0000313" key="2">
    <source>
        <dbReference type="EMBL" id="AEH59086.1"/>
    </source>
</evidence>